<keyword evidence="1" id="KW-1133">Transmembrane helix</keyword>
<keyword evidence="1" id="KW-0812">Transmembrane</keyword>
<dbReference type="AlphaFoldDB" id="A0A075H644"/>
<keyword evidence="1" id="KW-0472">Membrane</keyword>
<evidence type="ECO:0000313" key="2">
    <source>
        <dbReference type="EMBL" id="AIF11871.1"/>
    </source>
</evidence>
<sequence length="101" mass="11040">MAAAERGSFMWGIVSITQLFLAVKLMDDFDGWLTTLIGASGAACVMVAIVLFRQEQRDLLINPMKKIQKEVHADQISKQGKGVWIGVVMWAAAMIFGAIAL</sequence>
<feature type="transmembrane region" description="Helical" evidence="1">
    <location>
        <begin position="32"/>
        <end position="52"/>
    </location>
</feature>
<name>A0A075H644_9EURY</name>
<reference evidence="2" key="1">
    <citation type="journal article" date="2014" name="Genome Biol. Evol.">
        <title>Pangenome evidence for extensive interdomain horizontal transfer affecting lineage core and shell genes in uncultured planktonic thaumarchaeota and euryarchaeota.</title>
        <authorList>
            <person name="Deschamps P."/>
            <person name="Zivanovic Y."/>
            <person name="Moreira D."/>
            <person name="Rodriguez-Valera F."/>
            <person name="Lopez-Garcia P."/>
        </authorList>
    </citation>
    <scope>NUCLEOTIDE SEQUENCE</scope>
</reference>
<feature type="transmembrane region" description="Helical" evidence="1">
    <location>
        <begin position="82"/>
        <end position="100"/>
    </location>
</feature>
<organism evidence="2">
    <name type="scientific">uncultured marine group II/III euryarchaeote KM3_53_G07</name>
    <dbReference type="NCBI Taxonomy" id="1456458"/>
    <lineage>
        <taxon>Archaea</taxon>
        <taxon>Methanobacteriati</taxon>
        <taxon>Methanobacteriota</taxon>
        <taxon>environmental samples</taxon>
    </lineage>
</organism>
<accession>A0A075H644</accession>
<protein>
    <submittedName>
        <fullName evidence="2">Uncharacterized protein</fullName>
    </submittedName>
</protein>
<evidence type="ECO:0000256" key="1">
    <source>
        <dbReference type="SAM" id="Phobius"/>
    </source>
</evidence>
<dbReference type="EMBL" id="KF900929">
    <property type="protein sequence ID" value="AIF11871.1"/>
    <property type="molecule type" value="Genomic_DNA"/>
</dbReference>
<feature type="transmembrane region" description="Helical" evidence="1">
    <location>
        <begin position="7"/>
        <end position="26"/>
    </location>
</feature>
<proteinExistence type="predicted"/>